<evidence type="ECO:0000313" key="1">
    <source>
        <dbReference type="EMBL" id="OOE39881.1"/>
    </source>
</evidence>
<dbReference type="EMBL" id="MUEO01000016">
    <property type="protein sequence ID" value="OOE44285.1"/>
    <property type="molecule type" value="Genomic_DNA"/>
</dbReference>
<evidence type="ECO:0000313" key="2">
    <source>
        <dbReference type="EMBL" id="OOE44285.1"/>
    </source>
</evidence>
<sequence>MVMTQRIDEFERKIQEAYQEGNIETAHRLEEQVTMLRRRQLKPAADFQAASQVEDFHEVSDGDYYDS</sequence>
<dbReference type="AlphaFoldDB" id="A0AB36JY51"/>
<keyword evidence="4" id="KW-1185">Reference proteome</keyword>
<dbReference type="Proteomes" id="UP000188726">
    <property type="component" value="Unassembled WGS sequence"/>
</dbReference>
<dbReference type="Proteomes" id="UP000189021">
    <property type="component" value="Unassembled WGS sequence"/>
</dbReference>
<organism evidence="1 4">
    <name type="scientific">Salinivibrio kushneri</name>
    <dbReference type="NCBI Taxonomy" id="1908198"/>
    <lineage>
        <taxon>Bacteria</taxon>
        <taxon>Pseudomonadati</taxon>
        <taxon>Pseudomonadota</taxon>
        <taxon>Gammaproteobacteria</taxon>
        <taxon>Vibrionales</taxon>
        <taxon>Vibrionaceae</taxon>
        <taxon>Salinivibrio</taxon>
    </lineage>
</organism>
<evidence type="ECO:0000313" key="3">
    <source>
        <dbReference type="Proteomes" id="UP000188726"/>
    </source>
</evidence>
<proteinExistence type="predicted"/>
<protein>
    <submittedName>
        <fullName evidence="1">Uncharacterized protein</fullName>
    </submittedName>
</protein>
<evidence type="ECO:0000313" key="4">
    <source>
        <dbReference type="Proteomes" id="UP000189021"/>
    </source>
</evidence>
<reference evidence="3 4" key="1">
    <citation type="journal article" date="2017" name="Genome Announc.">
        <title>Draft Genome Sequences of Salinivibrio proteolyticus, Salinivibrio sharmensis, Salinivibrio siamensis, Salinivibrio costicola subsp. alcaliphilus, Salinivibrio costicola subsp. vallismortis, and 29 New Isolates Belonging to the Genus Salinivibrio.</title>
        <authorList>
            <person name="Lopez-Hermoso C."/>
            <person name="de la Haba R.R."/>
            <person name="Sanchez-Porro C."/>
            <person name="Bayliss S.C."/>
            <person name="Feil E.J."/>
            <person name="Ventosa A."/>
        </authorList>
    </citation>
    <scope>NUCLEOTIDE SEQUENCE [LARGE SCALE GENOMIC DNA]</scope>
    <source>
        <strain evidence="1 4">AL184</strain>
        <strain evidence="2 3">IC202</strain>
    </source>
</reference>
<name>A0AB36JY51_9GAMM</name>
<comment type="caution">
    <text evidence="1">The sequence shown here is derived from an EMBL/GenBank/DDBJ whole genome shotgun (WGS) entry which is preliminary data.</text>
</comment>
<gene>
    <name evidence="1" type="ORF">BZG00_08275</name>
    <name evidence="2" type="ORF">BZG09_08145</name>
</gene>
<dbReference type="EMBL" id="MUEK01000006">
    <property type="protein sequence ID" value="OOE39881.1"/>
    <property type="molecule type" value="Genomic_DNA"/>
</dbReference>
<accession>A0AB36JY51</accession>